<reference evidence="2" key="1">
    <citation type="submission" date="2017-11" db="EMBL/GenBank/DDBJ databases">
        <authorList>
            <person name="Lima N.C."/>
            <person name="Parody-Merino A.M."/>
            <person name="Battley P.F."/>
            <person name="Fidler A.E."/>
            <person name="Prosdocimi F."/>
        </authorList>
    </citation>
    <scope>NUCLEOTIDE SEQUENCE [LARGE SCALE GENOMIC DNA]</scope>
</reference>
<evidence type="ECO:0000313" key="2">
    <source>
        <dbReference type="Proteomes" id="UP000233556"/>
    </source>
</evidence>
<accession>A0A2I0ULR7</accession>
<dbReference type="EMBL" id="KZ505692">
    <property type="protein sequence ID" value="PKU46996.1"/>
    <property type="molecule type" value="Genomic_DNA"/>
</dbReference>
<dbReference type="OrthoDB" id="416454at2759"/>
<keyword evidence="2" id="KW-1185">Reference proteome</keyword>
<dbReference type="Proteomes" id="UP000233556">
    <property type="component" value="Unassembled WGS sequence"/>
</dbReference>
<organism evidence="1 2">
    <name type="scientific">Limosa lapponica baueri</name>
    <dbReference type="NCBI Taxonomy" id="1758121"/>
    <lineage>
        <taxon>Eukaryota</taxon>
        <taxon>Metazoa</taxon>
        <taxon>Chordata</taxon>
        <taxon>Craniata</taxon>
        <taxon>Vertebrata</taxon>
        <taxon>Euteleostomi</taxon>
        <taxon>Archelosauria</taxon>
        <taxon>Archosauria</taxon>
        <taxon>Dinosauria</taxon>
        <taxon>Saurischia</taxon>
        <taxon>Theropoda</taxon>
        <taxon>Coelurosauria</taxon>
        <taxon>Aves</taxon>
        <taxon>Neognathae</taxon>
        <taxon>Neoaves</taxon>
        <taxon>Charadriiformes</taxon>
        <taxon>Scolopacidae</taxon>
        <taxon>Limosa</taxon>
    </lineage>
</organism>
<gene>
    <name evidence="1" type="ORF">llap_2710</name>
</gene>
<reference evidence="2" key="2">
    <citation type="submission" date="2017-12" db="EMBL/GenBank/DDBJ databases">
        <title>Genome sequence of the Bar-tailed Godwit (Limosa lapponica baueri).</title>
        <authorList>
            <person name="Lima N.C.B."/>
            <person name="Parody-Merino A.M."/>
            <person name="Battley P.F."/>
            <person name="Fidler A.E."/>
            <person name="Prosdocimi F."/>
        </authorList>
    </citation>
    <scope>NUCLEOTIDE SEQUENCE [LARGE SCALE GENOMIC DNA]</scope>
</reference>
<evidence type="ECO:0000313" key="1">
    <source>
        <dbReference type="EMBL" id="PKU46996.1"/>
    </source>
</evidence>
<sequence>MHATWATKRRTRKPLYCEKAKTWLPLLKPGGTSPMTGVRLSMVTGCSNGTGEEGRVEALPPYIEKWVECEELSLKNSQEQVESLWSHPVGSGQWLNVQMEISDEWCPSGVYIETSTVHIFINDIDSGIECTFSKFAVNTKLSGVVDMPEGWDAIQRDLGMKGLKVALRGRTWGYWSMKRCT</sequence>
<proteinExistence type="predicted"/>
<name>A0A2I0ULR7_LIMLA</name>
<dbReference type="AlphaFoldDB" id="A0A2I0ULR7"/>
<protein>
    <submittedName>
        <fullName evidence="1">Uncharacterized protein</fullName>
    </submittedName>
</protein>